<dbReference type="GO" id="GO:0031419">
    <property type="term" value="F:cobalamin binding"/>
    <property type="evidence" value="ECO:0007669"/>
    <property type="project" value="InterPro"/>
</dbReference>
<evidence type="ECO:0000259" key="4">
    <source>
        <dbReference type="PROSITE" id="PS51332"/>
    </source>
</evidence>
<evidence type="ECO:0000256" key="3">
    <source>
        <dbReference type="ARBA" id="ARBA00023285"/>
    </source>
</evidence>
<dbReference type="EMBL" id="SPQQ01000027">
    <property type="protein sequence ID" value="TGE34822.1"/>
    <property type="molecule type" value="Genomic_DNA"/>
</dbReference>
<dbReference type="SUPFAM" id="SSF52242">
    <property type="entry name" value="Cobalamin (vitamin B12)-binding domain"/>
    <property type="match status" value="1"/>
</dbReference>
<name>A0A4Z0QVJ4_9FIRM</name>
<evidence type="ECO:0000256" key="2">
    <source>
        <dbReference type="ARBA" id="ARBA00022723"/>
    </source>
</evidence>
<evidence type="ECO:0000256" key="1">
    <source>
        <dbReference type="ARBA" id="ARBA00010854"/>
    </source>
</evidence>
<dbReference type="Gene3D" id="1.10.1240.10">
    <property type="entry name" value="Methionine synthase domain"/>
    <property type="match status" value="1"/>
</dbReference>
<feature type="domain" description="B12-binding" evidence="4">
    <location>
        <begin position="88"/>
        <end position="211"/>
    </location>
</feature>
<feature type="domain" description="B12-binding N-terminal" evidence="5">
    <location>
        <begin position="1"/>
        <end position="88"/>
    </location>
</feature>
<dbReference type="GO" id="GO:0046653">
    <property type="term" value="P:tetrahydrofolate metabolic process"/>
    <property type="evidence" value="ECO:0007669"/>
    <property type="project" value="TreeGrafter"/>
</dbReference>
<protein>
    <submittedName>
        <fullName evidence="6">Cobalamin-binding protein</fullName>
    </submittedName>
</protein>
<dbReference type="InterPro" id="IPR050554">
    <property type="entry name" value="Met_Synthase/Corrinoid"/>
</dbReference>
<dbReference type="AlphaFoldDB" id="A0A4Z0QVJ4"/>
<dbReference type="FunFam" id="3.40.50.280:FF:000003">
    <property type="entry name" value="Dimethylamine methyltransferase corrinoid protein"/>
    <property type="match status" value="1"/>
</dbReference>
<dbReference type="SUPFAM" id="SSF47644">
    <property type="entry name" value="Methionine synthase domain"/>
    <property type="match status" value="1"/>
</dbReference>
<dbReference type="PANTHER" id="PTHR45833:SF1">
    <property type="entry name" value="METHIONINE SYNTHASE"/>
    <property type="match status" value="1"/>
</dbReference>
<dbReference type="PANTHER" id="PTHR45833">
    <property type="entry name" value="METHIONINE SYNTHASE"/>
    <property type="match status" value="1"/>
</dbReference>
<dbReference type="InterPro" id="IPR003759">
    <property type="entry name" value="Cbl-bd_cap"/>
</dbReference>
<dbReference type="Pfam" id="PF02607">
    <property type="entry name" value="B12-binding_2"/>
    <property type="match status" value="1"/>
</dbReference>
<evidence type="ECO:0000313" key="7">
    <source>
        <dbReference type="Proteomes" id="UP000298460"/>
    </source>
</evidence>
<organism evidence="6 7">
    <name type="scientific">Desulfosporosinus fructosivorans</name>
    <dbReference type="NCBI Taxonomy" id="2018669"/>
    <lineage>
        <taxon>Bacteria</taxon>
        <taxon>Bacillati</taxon>
        <taxon>Bacillota</taxon>
        <taxon>Clostridia</taxon>
        <taxon>Eubacteriales</taxon>
        <taxon>Desulfitobacteriaceae</taxon>
        <taxon>Desulfosporosinus</taxon>
    </lineage>
</organism>
<dbReference type="SMART" id="SM01018">
    <property type="entry name" value="B12-binding_2"/>
    <property type="match status" value="1"/>
</dbReference>
<sequence>MSKIQEISTAIEFGKKKIIKGLVDEAIAEGCNPIDILNQGMIEAMSIVGEKFKANEIYVPEMLIAARAMKEGVEHLKPHLAGDQSAVLGKFIIGTVEGDLHDIGKNLVAMMIESAGYTVIDLGVDVSTEKFIEAIKANPDCHLVGLSALLTTTMPSLKKSVAAIIEAGLNKQVKIIVGGAPITQEFADSIGADAFAADAGSAASIAKAFSA</sequence>
<dbReference type="PROSITE" id="PS51332">
    <property type="entry name" value="B12_BINDING"/>
    <property type="match status" value="1"/>
</dbReference>
<dbReference type="PROSITE" id="PS51337">
    <property type="entry name" value="B12_BINDING_NTER"/>
    <property type="match status" value="1"/>
</dbReference>
<dbReference type="Proteomes" id="UP000298460">
    <property type="component" value="Unassembled WGS sequence"/>
</dbReference>
<reference evidence="6 7" key="1">
    <citation type="submission" date="2019-03" db="EMBL/GenBank/DDBJ databases">
        <title>Draft Genome Sequence of Desulfosporosinus fructosivorans Strain 63.6F, Isolated from Marine Sediment in the Baltic Sea.</title>
        <authorList>
            <person name="Hausmann B."/>
            <person name="Vandieken V."/>
            <person name="Pjevac P."/>
            <person name="Schreck K."/>
            <person name="Herbold C.W."/>
            <person name="Loy A."/>
        </authorList>
    </citation>
    <scope>NUCLEOTIDE SEQUENCE [LARGE SCALE GENOMIC DNA]</scope>
    <source>
        <strain evidence="6 7">63.6F</strain>
    </source>
</reference>
<accession>A0A4Z0QVJ4</accession>
<dbReference type="InterPro" id="IPR036594">
    <property type="entry name" value="Meth_synthase_dom"/>
</dbReference>
<gene>
    <name evidence="6" type="ORF">E4K67_28520</name>
</gene>
<keyword evidence="7" id="KW-1185">Reference proteome</keyword>
<dbReference type="GO" id="GO:0005829">
    <property type="term" value="C:cytosol"/>
    <property type="evidence" value="ECO:0007669"/>
    <property type="project" value="TreeGrafter"/>
</dbReference>
<dbReference type="Gene3D" id="3.40.50.280">
    <property type="entry name" value="Cobalamin-binding domain"/>
    <property type="match status" value="1"/>
</dbReference>
<evidence type="ECO:0000313" key="6">
    <source>
        <dbReference type="EMBL" id="TGE34822.1"/>
    </source>
</evidence>
<dbReference type="CDD" id="cd02070">
    <property type="entry name" value="corrinoid_protein_B12-BD"/>
    <property type="match status" value="1"/>
</dbReference>
<dbReference type="OrthoDB" id="9783599at2"/>
<dbReference type="Pfam" id="PF02310">
    <property type="entry name" value="B12-binding"/>
    <property type="match status" value="1"/>
</dbReference>
<comment type="caution">
    <text evidence="6">The sequence shown here is derived from an EMBL/GenBank/DDBJ whole genome shotgun (WGS) entry which is preliminary data.</text>
</comment>
<comment type="similarity">
    <text evidence="1">Belongs to the methylamine corrinoid protein family.</text>
</comment>
<dbReference type="GO" id="GO:0050667">
    <property type="term" value="P:homocysteine metabolic process"/>
    <property type="evidence" value="ECO:0007669"/>
    <property type="project" value="TreeGrafter"/>
</dbReference>
<dbReference type="GO" id="GO:0046872">
    <property type="term" value="F:metal ion binding"/>
    <property type="evidence" value="ECO:0007669"/>
    <property type="project" value="UniProtKB-KW"/>
</dbReference>
<dbReference type="GO" id="GO:0008705">
    <property type="term" value="F:methionine synthase activity"/>
    <property type="evidence" value="ECO:0007669"/>
    <property type="project" value="TreeGrafter"/>
</dbReference>
<dbReference type="InterPro" id="IPR006158">
    <property type="entry name" value="Cobalamin-bd"/>
</dbReference>
<keyword evidence="2" id="KW-0479">Metal-binding</keyword>
<keyword evidence="3" id="KW-0170">Cobalt</keyword>
<dbReference type="InterPro" id="IPR036724">
    <property type="entry name" value="Cobalamin-bd_sf"/>
</dbReference>
<evidence type="ECO:0000259" key="5">
    <source>
        <dbReference type="PROSITE" id="PS51337"/>
    </source>
</evidence>
<proteinExistence type="inferred from homology"/>
<dbReference type="RefSeq" id="WP_135552972.1">
    <property type="nucleotide sequence ID" value="NZ_SPQQ01000027.1"/>
</dbReference>